<keyword evidence="1" id="KW-0175">Coiled coil</keyword>
<name>A0A0B1SAU4_OESDE</name>
<dbReference type="OrthoDB" id="3176171at2759"/>
<evidence type="ECO:0000313" key="3">
    <source>
        <dbReference type="EMBL" id="KHJ80355.1"/>
    </source>
</evidence>
<reference evidence="3 4" key="1">
    <citation type="submission" date="2014-03" db="EMBL/GenBank/DDBJ databases">
        <title>Draft genome of the hookworm Oesophagostomum dentatum.</title>
        <authorList>
            <person name="Mitreva M."/>
        </authorList>
    </citation>
    <scope>NUCLEOTIDE SEQUENCE [LARGE SCALE GENOMIC DNA]</scope>
    <source>
        <strain evidence="3 4">OD-Hann</strain>
    </source>
</reference>
<accession>A0A0B1SAU4</accession>
<protein>
    <submittedName>
        <fullName evidence="3">Uncharacterized protein</fullName>
    </submittedName>
</protein>
<sequence>MRVRYEKTEAARKALAEKYKNMLEGYDETLASPMRRLNVTVTPGRRKTEVMKTPAQKRKERRQTMFTPKSAAGRKSHAFKPLLFDDSSVDAEEADAPGNLEQDADMVEERELLRLEMDNNRLSQIVNEKDSQIAGLCEKQKEQANEWLAEKQTMLETESALKSQLEEKKVENNGLQEKLADERQRNEVLSAKISAGNDERCRLQQQIDSLNTEKFDLEDRLQMLQNEQEQLVSEFRSMTELEMKYGGLEEQLHFAQQNIAASSDRARHLEEKIRSQEALLERQNEELSQVTAALERKNDEQNELTGQIEEYKALILSKDEELHKLMSTVKAKAREEKKWLHEKAELEKEIGVLQDINNRLEMEREDEVNEVKNRYVTELSFIHNEADTEKAAHEKTKAELESQIEVVDNLRGMLHVKENELEELHHQLDMSNEVISQKEQKVAEIEKKREEEINKLKKRHTDELKNMQSQIELEQSAHSRTRQQFTEFRQSAQETFEKKMEELKETFSKKERRMTVDMDEREAQLIQLRAEKESCVCFNN</sequence>
<dbReference type="Proteomes" id="UP000053660">
    <property type="component" value="Unassembled WGS sequence"/>
</dbReference>
<organism evidence="3 4">
    <name type="scientific">Oesophagostomum dentatum</name>
    <name type="common">Nodular worm</name>
    <dbReference type="NCBI Taxonomy" id="61180"/>
    <lineage>
        <taxon>Eukaryota</taxon>
        <taxon>Metazoa</taxon>
        <taxon>Ecdysozoa</taxon>
        <taxon>Nematoda</taxon>
        <taxon>Chromadorea</taxon>
        <taxon>Rhabditida</taxon>
        <taxon>Rhabditina</taxon>
        <taxon>Rhabditomorpha</taxon>
        <taxon>Strongyloidea</taxon>
        <taxon>Strongylidae</taxon>
        <taxon>Oesophagostomum</taxon>
    </lineage>
</organism>
<keyword evidence="4" id="KW-1185">Reference proteome</keyword>
<feature type="region of interest" description="Disordered" evidence="2">
    <location>
        <begin position="42"/>
        <end position="74"/>
    </location>
</feature>
<dbReference type="AlphaFoldDB" id="A0A0B1SAU4"/>
<proteinExistence type="predicted"/>
<gene>
    <name evidence="3" type="ORF">OESDEN_19971</name>
</gene>
<dbReference type="EMBL" id="KN600930">
    <property type="protein sequence ID" value="KHJ80355.1"/>
    <property type="molecule type" value="Genomic_DNA"/>
</dbReference>
<evidence type="ECO:0000256" key="1">
    <source>
        <dbReference type="SAM" id="Coils"/>
    </source>
</evidence>
<feature type="coiled-coil region" evidence="1">
    <location>
        <begin position="148"/>
        <end position="513"/>
    </location>
</feature>
<evidence type="ECO:0000256" key="2">
    <source>
        <dbReference type="SAM" id="MobiDB-lite"/>
    </source>
</evidence>
<evidence type="ECO:0000313" key="4">
    <source>
        <dbReference type="Proteomes" id="UP000053660"/>
    </source>
</evidence>